<name>A0AAV5W5L3_9BILA</name>
<accession>A0AAV5W5L3</accession>
<evidence type="ECO:0000313" key="2">
    <source>
        <dbReference type="EMBL" id="GMT25960.1"/>
    </source>
</evidence>
<feature type="compositionally biased region" description="Basic and acidic residues" evidence="1">
    <location>
        <begin position="98"/>
        <end position="108"/>
    </location>
</feature>
<feature type="compositionally biased region" description="Pro residues" evidence="1">
    <location>
        <begin position="59"/>
        <end position="70"/>
    </location>
</feature>
<evidence type="ECO:0000256" key="1">
    <source>
        <dbReference type="SAM" id="MobiDB-lite"/>
    </source>
</evidence>
<feature type="compositionally biased region" description="Basic and acidic residues" evidence="1">
    <location>
        <begin position="136"/>
        <end position="153"/>
    </location>
</feature>
<gene>
    <name evidence="2" type="ORF">PFISCL1PPCAC_17257</name>
</gene>
<organism evidence="2 3">
    <name type="scientific">Pristionchus fissidentatus</name>
    <dbReference type="NCBI Taxonomy" id="1538716"/>
    <lineage>
        <taxon>Eukaryota</taxon>
        <taxon>Metazoa</taxon>
        <taxon>Ecdysozoa</taxon>
        <taxon>Nematoda</taxon>
        <taxon>Chromadorea</taxon>
        <taxon>Rhabditida</taxon>
        <taxon>Rhabditina</taxon>
        <taxon>Diplogasteromorpha</taxon>
        <taxon>Diplogasteroidea</taxon>
        <taxon>Neodiplogasteridae</taxon>
        <taxon>Pristionchus</taxon>
    </lineage>
</organism>
<comment type="caution">
    <text evidence="2">The sequence shown here is derived from an EMBL/GenBank/DDBJ whole genome shotgun (WGS) entry which is preliminary data.</text>
</comment>
<keyword evidence="3" id="KW-1185">Reference proteome</keyword>
<protein>
    <submittedName>
        <fullName evidence="2">Uncharacterized protein</fullName>
    </submittedName>
</protein>
<evidence type="ECO:0000313" key="3">
    <source>
        <dbReference type="Proteomes" id="UP001432322"/>
    </source>
</evidence>
<dbReference type="Proteomes" id="UP001432322">
    <property type="component" value="Unassembled WGS sequence"/>
</dbReference>
<sequence length="153" mass="17079">MAARHKKYGSQGRTYSSPSSTFGVTDRTTPSKNIYTRPAATTTLNRPWTQRNTVLDGLPPSPALAKPPPSSESAPRRSESAIRYAHARRTNEISTRSSVDDPAVRELMTRYSNPPTPERNISRRNTISRSTVASPARDRSSENIQDLIERLNR</sequence>
<proteinExistence type="predicted"/>
<dbReference type="EMBL" id="BTSY01000004">
    <property type="protein sequence ID" value="GMT25960.1"/>
    <property type="molecule type" value="Genomic_DNA"/>
</dbReference>
<feature type="compositionally biased region" description="Polar residues" evidence="1">
    <location>
        <begin position="11"/>
        <end position="53"/>
    </location>
</feature>
<reference evidence="2" key="1">
    <citation type="submission" date="2023-10" db="EMBL/GenBank/DDBJ databases">
        <title>Genome assembly of Pristionchus species.</title>
        <authorList>
            <person name="Yoshida K."/>
            <person name="Sommer R.J."/>
        </authorList>
    </citation>
    <scope>NUCLEOTIDE SEQUENCE</scope>
    <source>
        <strain evidence="2">RS5133</strain>
    </source>
</reference>
<dbReference type="AlphaFoldDB" id="A0AAV5W5L3"/>
<feature type="region of interest" description="Disordered" evidence="1">
    <location>
        <begin position="1"/>
        <end position="153"/>
    </location>
</feature>